<accession>A0A1M6PC63</accession>
<dbReference type="RefSeq" id="WP_072996691.1">
    <property type="nucleotide sequence ID" value="NZ_FRAM01000001.1"/>
</dbReference>
<dbReference type="OrthoDB" id="1259280at2"/>
<dbReference type="STRING" id="216903.SAMN05444371_1001"/>
<dbReference type="EMBL" id="FRAM01000001">
    <property type="protein sequence ID" value="SHK05535.1"/>
    <property type="molecule type" value="Genomic_DNA"/>
</dbReference>
<reference evidence="2" key="1">
    <citation type="submission" date="2016-11" db="EMBL/GenBank/DDBJ databases">
        <authorList>
            <person name="Varghese N."/>
            <person name="Submissions S."/>
        </authorList>
    </citation>
    <scope>NUCLEOTIDE SEQUENCE [LARGE SCALE GENOMIC DNA]</scope>
    <source>
        <strain evidence="2">DSM 18016</strain>
    </source>
</reference>
<proteinExistence type="predicted"/>
<sequence>MKQVRKINPDDLKTAEEQLLSLSDLLNEIKSKPDKTPDDIELLANLGLQLKEISQHLDDIKMILDVTLSRKARAFYENVKKLAKEGDKNAEKIYNDLKEDFEKFDVN</sequence>
<protein>
    <submittedName>
        <fullName evidence="1">Uncharacterized protein</fullName>
    </submittedName>
</protein>
<dbReference type="AlphaFoldDB" id="A0A1M6PC63"/>
<keyword evidence="2" id="KW-1185">Reference proteome</keyword>
<evidence type="ECO:0000313" key="2">
    <source>
        <dbReference type="Proteomes" id="UP000184498"/>
    </source>
</evidence>
<organism evidence="1 2">
    <name type="scientific">Epilithonimonas mollis</name>
    <dbReference type="NCBI Taxonomy" id="216903"/>
    <lineage>
        <taxon>Bacteria</taxon>
        <taxon>Pseudomonadati</taxon>
        <taxon>Bacteroidota</taxon>
        <taxon>Flavobacteriia</taxon>
        <taxon>Flavobacteriales</taxon>
        <taxon>Weeksellaceae</taxon>
        <taxon>Chryseobacterium group</taxon>
        <taxon>Epilithonimonas</taxon>
    </lineage>
</organism>
<name>A0A1M6PC63_9FLAO</name>
<gene>
    <name evidence="1" type="ORF">SAMN05444371_1001</name>
</gene>
<evidence type="ECO:0000313" key="1">
    <source>
        <dbReference type="EMBL" id="SHK05535.1"/>
    </source>
</evidence>
<dbReference type="Proteomes" id="UP000184498">
    <property type="component" value="Unassembled WGS sequence"/>
</dbReference>